<keyword evidence="3" id="KW-0560">Oxidoreductase</keyword>
<feature type="domain" description="Fe2OG dioxygenase" evidence="4">
    <location>
        <begin position="94"/>
        <end position="194"/>
    </location>
</feature>
<name>A0A2U1L8R1_ARTAN</name>
<reference evidence="5 6" key="1">
    <citation type="journal article" date="2018" name="Mol. Plant">
        <title>The genome of Artemisia annua provides insight into the evolution of Asteraceae family and artemisinin biosynthesis.</title>
        <authorList>
            <person name="Shen Q."/>
            <person name="Zhang L."/>
            <person name="Liao Z."/>
            <person name="Wang S."/>
            <person name="Yan T."/>
            <person name="Shi P."/>
            <person name="Liu M."/>
            <person name="Fu X."/>
            <person name="Pan Q."/>
            <person name="Wang Y."/>
            <person name="Lv Z."/>
            <person name="Lu X."/>
            <person name="Zhang F."/>
            <person name="Jiang W."/>
            <person name="Ma Y."/>
            <person name="Chen M."/>
            <person name="Hao X."/>
            <person name="Li L."/>
            <person name="Tang Y."/>
            <person name="Lv G."/>
            <person name="Zhou Y."/>
            <person name="Sun X."/>
            <person name="Brodelius P.E."/>
            <person name="Rose J.K.C."/>
            <person name="Tang K."/>
        </authorList>
    </citation>
    <scope>NUCLEOTIDE SEQUENCE [LARGE SCALE GENOMIC DNA]</scope>
    <source>
        <strain evidence="6">cv. Huhao1</strain>
        <tissue evidence="5">Leaf</tissue>
    </source>
</reference>
<evidence type="ECO:0000313" key="5">
    <source>
        <dbReference type="EMBL" id="PWA45387.1"/>
    </source>
</evidence>
<keyword evidence="6" id="KW-1185">Reference proteome</keyword>
<dbReference type="InterPro" id="IPR044861">
    <property type="entry name" value="IPNS-like_FE2OG_OXY"/>
</dbReference>
<evidence type="ECO:0000256" key="1">
    <source>
        <dbReference type="ARBA" id="ARBA00022723"/>
    </source>
</evidence>
<dbReference type="AlphaFoldDB" id="A0A2U1L8R1"/>
<dbReference type="SUPFAM" id="SSF51197">
    <property type="entry name" value="Clavaminate synthase-like"/>
    <property type="match status" value="2"/>
</dbReference>
<comment type="similarity">
    <text evidence="3">Belongs to the iron/ascorbate-dependent oxidoreductase family.</text>
</comment>
<dbReference type="InterPro" id="IPR050295">
    <property type="entry name" value="Plant_2OG-oxidoreductases"/>
</dbReference>
<proteinExistence type="inferred from homology"/>
<dbReference type="OrthoDB" id="288590at2759"/>
<evidence type="ECO:0000256" key="3">
    <source>
        <dbReference type="RuleBase" id="RU003682"/>
    </source>
</evidence>
<keyword evidence="2 3" id="KW-0408">Iron</keyword>
<dbReference type="PROSITE" id="PS51471">
    <property type="entry name" value="FE2OG_OXY"/>
    <property type="match status" value="1"/>
</dbReference>
<dbReference type="InterPro" id="IPR027443">
    <property type="entry name" value="IPNS-like_sf"/>
</dbReference>
<dbReference type="GO" id="GO:0046872">
    <property type="term" value="F:metal ion binding"/>
    <property type="evidence" value="ECO:0007669"/>
    <property type="project" value="UniProtKB-KW"/>
</dbReference>
<evidence type="ECO:0000313" key="6">
    <source>
        <dbReference type="Proteomes" id="UP000245207"/>
    </source>
</evidence>
<comment type="caution">
    <text evidence="5">The sequence shown here is derived from an EMBL/GenBank/DDBJ whole genome shotgun (WGS) entry which is preliminary data.</text>
</comment>
<keyword evidence="5" id="KW-0223">Dioxygenase</keyword>
<dbReference type="PANTHER" id="PTHR47991">
    <property type="entry name" value="OXOGLUTARATE/IRON-DEPENDENT DIOXYGENASE"/>
    <property type="match status" value="1"/>
</dbReference>
<evidence type="ECO:0000259" key="4">
    <source>
        <dbReference type="PROSITE" id="PS51471"/>
    </source>
</evidence>
<dbReference type="InterPro" id="IPR005123">
    <property type="entry name" value="Oxoglu/Fe-dep_dioxygenase_dom"/>
</dbReference>
<dbReference type="GO" id="GO:0051213">
    <property type="term" value="F:dioxygenase activity"/>
    <property type="evidence" value="ECO:0007669"/>
    <property type="project" value="UniProtKB-KW"/>
</dbReference>
<dbReference type="Pfam" id="PF03171">
    <property type="entry name" value="2OG-FeII_Oxy"/>
    <property type="match status" value="1"/>
</dbReference>
<gene>
    <name evidence="5" type="ORF">CTI12_AA518340</name>
</gene>
<dbReference type="Proteomes" id="UP000245207">
    <property type="component" value="Unassembled WGS sequence"/>
</dbReference>
<accession>A0A2U1L8R1</accession>
<sequence length="228" mass="26085">MSNGVFKSRVHRALVNPKYERMTLAMFCMPHTEKGIGPFLEKVRESSILIFRSSMKDKKKCLRAEDDFEGYGNDVILLDQQTLDWVDRLISLLDQNTNKSFNFGLKILLTSVFGLKPHADGTAITVLLQDKEIEGLQLLKDGQWVGVPIVRDALTINVGDQIEIMSNGVFKSRVHRALVNPKYERMTLAMFCMPHTEKGIGPVDELITDETPRLYKNVKYSLDFYFEH</sequence>
<keyword evidence="1 3" id="KW-0479">Metal-binding</keyword>
<organism evidence="5 6">
    <name type="scientific">Artemisia annua</name>
    <name type="common">Sweet wormwood</name>
    <dbReference type="NCBI Taxonomy" id="35608"/>
    <lineage>
        <taxon>Eukaryota</taxon>
        <taxon>Viridiplantae</taxon>
        <taxon>Streptophyta</taxon>
        <taxon>Embryophyta</taxon>
        <taxon>Tracheophyta</taxon>
        <taxon>Spermatophyta</taxon>
        <taxon>Magnoliopsida</taxon>
        <taxon>eudicotyledons</taxon>
        <taxon>Gunneridae</taxon>
        <taxon>Pentapetalae</taxon>
        <taxon>asterids</taxon>
        <taxon>campanulids</taxon>
        <taxon>Asterales</taxon>
        <taxon>Asteraceae</taxon>
        <taxon>Asteroideae</taxon>
        <taxon>Anthemideae</taxon>
        <taxon>Artemisiinae</taxon>
        <taxon>Artemisia</taxon>
    </lineage>
</organism>
<protein>
    <submittedName>
        <fullName evidence="5">Non-heme dioxygenase N-terminal domain-containing protein</fullName>
    </submittedName>
</protein>
<evidence type="ECO:0000256" key="2">
    <source>
        <dbReference type="ARBA" id="ARBA00023004"/>
    </source>
</evidence>
<dbReference type="Gene3D" id="2.60.120.330">
    <property type="entry name" value="B-lactam Antibiotic, Isopenicillin N Synthase, Chain"/>
    <property type="match status" value="2"/>
</dbReference>
<dbReference type="STRING" id="35608.A0A2U1L8R1"/>
<dbReference type="EMBL" id="PKPP01010786">
    <property type="protein sequence ID" value="PWA45387.1"/>
    <property type="molecule type" value="Genomic_DNA"/>
</dbReference>